<sequence length="70" mass="7540">MSAVWMLADCLSGIGTGDYGRVYDADKATSKECGSGSKPCRNWTKTKAIATCRSPVYIHIEIFHVLLGSA</sequence>
<comment type="caution">
    <text evidence="1">The sequence shown here is derived from an EMBL/GenBank/DDBJ whole genome shotgun (WGS) entry which is preliminary data.</text>
</comment>
<accession>A0A9D4VDI7</accession>
<dbReference type="EMBL" id="JABFUD020000001">
    <property type="protein sequence ID" value="KAI5084555.1"/>
    <property type="molecule type" value="Genomic_DNA"/>
</dbReference>
<proteinExistence type="predicted"/>
<gene>
    <name evidence="1" type="ORF">GOP47_0000724</name>
</gene>
<protein>
    <submittedName>
        <fullName evidence="1">Uncharacterized protein</fullName>
    </submittedName>
</protein>
<reference evidence="1" key="1">
    <citation type="submission" date="2021-01" db="EMBL/GenBank/DDBJ databases">
        <title>Adiantum capillus-veneris genome.</title>
        <authorList>
            <person name="Fang Y."/>
            <person name="Liao Q."/>
        </authorList>
    </citation>
    <scope>NUCLEOTIDE SEQUENCE</scope>
    <source>
        <strain evidence="1">H3</strain>
        <tissue evidence="1">Leaf</tissue>
    </source>
</reference>
<evidence type="ECO:0000313" key="2">
    <source>
        <dbReference type="Proteomes" id="UP000886520"/>
    </source>
</evidence>
<dbReference type="Proteomes" id="UP000886520">
    <property type="component" value="Chromosome 1"/>
</dbReference>
<keyword evidence="2" id="KW-1185">Reference proteome</keyword>
<organism evidence="1 2">
    <name type="scientific">Adiantum capillus-veneris</name>
    <name type="common">Maidenhair fern</name>
    <dbReference type="NCBI Taxonomy" id="13818"/>
    <lineage>
        <taxon>Eukaryota</taxon>
        <taxon>Viridiplantae</taxon>
        <taxon>Streptophyta</taxon>
        <taxon>Embryophyta</taxon>
        <taxon>Tracheophyta</taxon>
        <taxon>Polypodiopsida</taxon>
        <taxon>Polypodiidae</taxon>
        <taxon>Polypodiales</taxon>
        <taxon>Pteridineae</taxon>
        <taxon>Pteridaceae</taxon>
        <taxon>Vittarioideae</taxon>
        <taxon>Adiantum</taxon>
    </lineage>
</organism>
<name>A0A9D4VDI7_ADICA</name>
<evidence type="ECO:0000313" key="1">
    <source>
        <dbReference type="EMBL" id="KAI5084555.1"/>
    </source>
</evidence>
<dbReference type="AlphaFoldDB" id="A0A9D4VDI7"/>